<gene>
    <name evidence="2" type="ORF">Prum_036090</name>
</gene>
<feature type="region of interest" description="Disordered" evidence="1">
    <location>
        <begin position="1"/>
        <end position="63"/>
    </location>
</feature>
<keyword evidence="3" id="KW-1185">Reference proteome</keyword>
<accession>A0A6V8L7I8</accession>
<organism evidence="2 3">
    <name type="scientific">Phytohabitans rumicis</name>
    <dbReference type="NCBI Taxonomy" id="1076125"/>
    <lineage>
        <taxon>Bacteria</taxon>
        <taxon>Bacillati</taxon>
        <taxon>Actinomycetota</taxon>
        <taxon>Actinomycetes</taxon>
        <taxon>Micromonosporales</taxon>
        <taxon>Micromonosporaceae</taxon>
    </lineage>
</organism>
<evidence type="ECO:0000313" key="3">
    <source>
        <dbReference type="Proteomes" id="UP000482960"/>
    </source>
</evidence>
<feature type="compositionally biased region" description="Polar residues" evidence="1">
    <location>
        <begin position="47"/>
        <end position="63"/>
    </location>
</feature>
<sequence>MALRYRRDRGRFCDAGPPTEFTPSEGARADPVTISRAPRHGAFTNHGAANQSTRVWSSNRPRI</sequence>
<proteinExistence type="predicted"/>
<name>A0A6V8L7I8_9ACTN</name>
<dbReference type="EMBL" id="BLPG01000001">
    <property type="protein sequence ID" value="GFJ89967.1"/>
    <property type="molecule type" value="Genomic_DNA"/>
</dbReference>
<dbReference type="Proteomes" id="UP000482960">
    <property type="component" value="Unassembled WGS sequence"/>
</dbReference>
<protein>
    <submittedName>
        <fullName evidence="2">Uncharacterized protein</fullName>
    </submittedName>
</protein>
<evidence type="ECO:0000313" key="2">
    <source>
        <dbReference type="EMBL" id="GFJ89967.1"/>
    </source>
</evidence>
<reference evidence="2 3" key="1">
    <citation type="submission" date="2020-03" db="EMBL/GenBank/DDBJ databases">
        <title>Whole genome shotgun sequence of Phytohabitans rumicis NBRC 108638.</title>
        <authorList>
            <person name="Komaki H."/>
            <person name="Tamura T."/>
        </authorList>
    </citation>
    <scope>NUCLEOTIDE SEQUENCE [LARGE SCALE GENOMIC DNA]</scope>
    <source>
        <strain evidence="2 3">NBRC 108638</strain>
    </source>
</reference>
<dbReference type="AlphaFoldDB" id="A0A6V8L7I8"/>
<comment type="caution">
    <text evidence="2">The sequence shown here is derived from an EMBL/GenBank/DDBJ whole genome shotgun (WGS) entry which is preliminary data.</text>
</comment>
<reference evidence="2 3" key="2">
    <citation type="submission" date="2020-03" db="EMBL/GenBank/DDBJ databases">
        <authorList>
            <person name="Ichikawa N."/>
            <person name="Kimura A."/>
            <person name="Kitahashi Y."/>
            <person name="Uohara A."/>
        </authorList>
    </citation>
    <scope>NUCLEOTIDE SEQUENCE [LARGE SCALE GENOMIC DNA]</scope>
    <source>
        <strain evidence="2 3">NBRC 108638</strain>
    </source>
</reference>
<evidence type="ECO:0000256" key="1">
    <source>
        <dbReference type="SAM" id="MobiDB-lite"/>
    </source>
</evidence>